<keyword evidence="2" id="KW-1185">Reference proteome</keyword>
<reference evidence="2" key="1">
    <citation type="submission" date="2018-08" db="EMBL/GenBank/DDBJ databases">
        <authorList>
            <person name="Im W.T."/>
        </authorList>
    </citation>
    <scope>NUCLEOTIDE SEQUENCE [LARGE SCALE GENOMIC DNA]</scope>
    <source>
        <strain evidence="2">LA-28</strain>
    </source>
</reference>
<protein>
    <submittedName>
        <fullName evidence="1">PqqD family protein</fullName>
    </submittedName>
</protein>
<dbReference type="AlphaFoldDB" id="A0A371X951"/>
<organism evidence="1 2">
    <name type="scientific">Mesorhizobium denitrificans</name>
    <dbReference type="NCBI Taxonomy" id="2294114"/>
    <lineage>
        <taxon>Bacteria</taxon>
        <taxon>Pseudomonadati</taxon>
        <taxon>Pseudomonadota</taxon>
        <taxon>Alphaproteobacteria</taxon>
        <taxon>Hyphomicrobiales</taxon>
        <taxon>Phyllobacteriaceae</taxon>
        <taxon>Mesorhizobium</taxon>
    </lineage>
</organism>
<dbReference type="EMBL" id="QURN01000014">
    <property type="protein sequence ID" value="RFC65767.1"/>
    <property type="molecule type" value="Genomic_DNA"/>
</dbReference>
<accession>A0A371X951</accession>
<proteinExistence type="predicted"/>
<dbReference type="Gene3D" id="1.10.10.1150">
    <property type="entry name" value="Coenzyme PQQ synthesis protein D (PqqD)"/>
    <property type="match status" value="1"/>
</dbReference>
<gene>
    <name evidence="1" type="ORF">DY251_17195</name>
</gene>
<comment type="caution">
    <text evidence="1">The sequence shown here is derived from an EMBL/GenBank/DDBJ whole genome shotgun (WGS) entry which is preliminary data.</text>
</comment>
<dbReference type="InterPro" id="IPR041881">
    <property type="entry name" value="PqqD_sf"/>
</dbReference>
<name>A0A371X951_9HYPH</name>
<dbReference type="InterPro" id="IPR008792">
    <property type="entry name" value="PQQD"/>
</dbReference>
<dbReference type="Proteomes" id="UP000262379">
    <property type="component" value="Unassembled WGS sequence"/>
</dbReference>
<sequence length="97" mass="10272">MNGSIFSVSKSAVACPMGKDIAVLDMDSNVYYSLNPVGAAIWEQLQSPSSLDEVCTAITRRFDVAADVCRADASALLSTLSRAGLVKVDNAHPQPNK</sequence>
<evidence type="ECO:0000313" key="1">
    <source>
        <dbReference type="EMBL" id="RFC65767.1"/>
    </source>
</evidence>
<evidence type="ECO:0000313" key="2">
    <source>
        <dbReference type="Proteomes" id="UP000262379"/>
    </source>
</evidence>
<dbReference type="Pfam" id="PF05402">
    <property type="entry name" value="PqqD"/>
    <property type="match status" value="1"/>
</dbReference>